<feature type="transmembrane region" description="Helical" evidence="7">
    <location>
        <begin position="52"/>
        <end position="69"/>
    </location>
</feature>
<protein>
    <recommendedName>
        <fullName evidence="8">Cation efflux protein transmembrane domain-containing protein</fullName>
    </recommendedName>
</protein>
<accession>A0A2H0V6U0</accession>
<evidence type="ECO:0000256" key="7">
    <source>
        <dbReference type="SAM" id="Phobius"/>
    </source>
</evidence>
<evidence type="ECO:0000256" key="3">
    <source>
        <dbReference type="ARBA" id="ARBA00022448"/>
    </source>
</evidence>
<dbReference type="GO" id="GO:0016020">
    <property type="term" value="C:membrane"/>
    <property type="evidence" value="ECO:0007669"/>
    <property type="project" value="UniProtKB-SubCell"/>
</dbReference>
<evidence type="ECO:0000256" key="5">
    <source>
        <dbReference type="ARBA" id="ARBA00022989"/>
    </source>
</evidence>
<dbReference type="GO" id="GO:0008324">
    <property type="term" value="F:monoatomic cation transmembrane transporter activity"/>
    <property type="evidence" value="ECO:0007669"/>
    <property type="project" value="InterPro"/>
</dbReference>
<keyword evidence="4 7" id="KW-0812">Transmembrane</keyword>
<evidence type="ECO:0000256" key="4">
    <source>
        <dbReference type="ARBA" id="ARBA00022692"/>
    </source>
</evidence>
<evidence type="ECO:0000256" key="6">
    <source>
        <dbReference type="ARBA" id="ARBA00023136"/>
    </source>
</evidence>
<feature type="transmembrane region" description="Helical" evidence="7">
    <location>
        <begin position="81"/>
        <end position="98"/>
    </location>
</feature>
<evidence type="ECO:0000256" key="2">
    <source>
        <dbReference type="ARBA" id="ARBA00008114"/>
    </source>
</evidence>
<feature type="transmembrane region" description="Helical" evidence="7">
    <location>
        <begin position="139"/>
        <end position="158"/>
    </location>
</feature>
<dbReference type="InterPro" id="IPR050291">
    <property type="entry name" value="CDF_Transporter"/>
</dbReference>
<dbReference type="SUPFAM" id="SSF161111">
    <property type="entry name" value="Cation efflux protein transmembrane domain-like"/>
    <property type="match status" value="1"/>
</dbReference>
<evidence type="ECO:0000256" key="1">
    <source>
        <dbReference type="ARBA" id="ARBA00004141"/>
    </source>
</evidence>
<dbReference type="EMBL" id="PFAP01000017">
    <property type="protein sequence ID" value="PIR94129.1"/>
    <property type="molecule type" value="Genomic_DNA"/>
</dbReference>
<dbReference type="Gene3D" id="1.20.1510.10">
    <property type="entry name" value="Cation efflux protein transmembrane domain"/>
    <property type="match status" value="1"/>
</dbReference>
<sequence length="442" mass="49260">MKNWRKHLLSPYVVMSIAAIAYIIKFCLKYGVGQWVNSPALIADGYHNFADLIEVGLVMFFGIYLGNKPRSAEYPMGRKRLESIIVLGIGIALVVLAYDTTTKSLSGLISLWPNLDESIRPHLPSFIFPPVENPIISESAFIGVLCAAGISAIISMIIGRYEIVCGKKAGMVSLIADGQETISDGKIEIAAFIGFLSKFGLIFLFGSTFPIAIPIIGGIIEYALGLFVAYLVIKTAWEILGNAFHVLLAKSIGTNKVETIRAIVKKIPGIRAVTDITSFSDGHTATCLISVETAASSKAHRPLWRTIKKQVKEYLSQFEEFMGQTVHVYFQQPEYPFMREAQALILDNDGREMNSPTIESATHMRIYDMDGEHHRLRAVDIKIKNLPLSEFIDLIQYKSIKSVFVFTGSDEERRSCEHVGIHYELNTLIRPYIHSRLNSAHL</sequence>
<feature type="domain" description="Cation efflux protein transmembrane" evidence="8">
    <location>
        <begin position="17"/>
        <end position="247"/>
    </location>
</feature>
<reference evidence="10" key="1">
    <citation type="submission" date="2017-09" db="EMBL/GenBank/DDBJ databases">
        <title>Depth-based differentiation of microbial function through sediment-hosted aquifers and enrichment of novel symbionts in the deep terrestrial subsurface.</title>
        <authorList>
            <person name="Probst A.J."/>
            <person name="Ladd B."/>
            <person name="Jarett J.K."/>
            <person name="Geller-Mcgrath D.E."/>
            <person name="Sieber C.M.K."/>
            <person name="Emerson J.B."/>
            <person name="Anantharaman K."/>
            <person name="Thomas B.C."/>
            <person name="Malmstrom R."/>
            <person name="Stieglmeier M."/>
            <person name="Klingl A."/>
            <person name="Woyke T."/>
            <person name="Ryan C.M."/>
            <person name="Banfield J.F."/>
        </authorList>
    </citation>
    <scope>NUCLEOTIDE SEQUENCE [LARGE SCALE GENOMIC DNA]</scope>
</reference>
<feature type="transmembrane region" description="Helical" evidence="7">
    <location>
        <begin position="211"/>
        <end position="233"/>
    </location>
</feature>
<keyword evidence="6 7" id="KW-0472">Membrane</keyword>
<dbReference type="PANTHER" id="PTHR43840:SF15">
    <property type="entry name" value="MITOCHONDRIAL METAL TRANSPORTER 1-RELATED"/>
    <property type="match status" value="1"/>
</dbReference>
<name>A0A2H0V6U0_9BACT</name>
<evidence type="ECO:0000313" key="9">
    <source>
        <dbReference type="EMBL" id="PIR94129.1"/>
    </source>
</evidence>
<dbReference type="InterPro" id="IPR058533">
    <property type="entry name" value="Cation_efflux_TM"/>
</dbReference>
<dbReference type="InterPro" id="IPR027469">
    <property type="entry name" value="Cation_efflux_TMD_sf"/>
</dbReference>
<evidence type="ECO:0000259" key="8">
    <source>
        <dbReference type="Pfam" id="PF01545"/>
    </source>
</evidence>
<dbReference type="AlphaFoldDB" id="A0A2H0V6U0"/>
<feature type="transmembrane region" description="Helical" evidence="7">
    <location>
        <begin position="187"/>
        <end position="205"/>
    </location>
</feature>
<comment type="subcellular location">
    <subcellularLocation>
        <location evidence="1">Membrane</location>
        <topology evidence="1">Multi-pass membrane protein</topology>
    </subcellularLocation>
</comment>
<dbReference type="PANTHER" id="PTHR43840">
    <property type="entry name" value="MITOCHONDRIAL METAL TRANSPORTER 1-RELATED"/>
    <property type="match status" value="1"/>
</dbReference>
<evidence type="ECO:0000313" key="10">
    <source>
        <dbReference type="Proteomes" id="UP000229901"/>
    </source>
</evidence>
<keyword evidence="3" id="KW-0813">Transport</keyword>
<dbReference type="InterPro" id="IPR002524">
    <property type="entry name" value="Cation_efflux"/>
</dbReference>
<dbReference type="Proteomes" id="UP000229901">
    <property type="component" value="Unassembled WGS sequence"/>
</dbReference>
<dbReference type="NCBIfam" id="TIGR01297">
    <property type="entry name" value="CDF"/>
    <property type="match status" value="1"/>
</dbReference>
<comment type="caution">
    <text evidence="9">The sequence shown here is derived from an EMBL/GenBank/DDBJ whole genome shotgun (WGS) entry which is preliminary data.</text>
</comment>
<proteinExistence type="inferred from homology"/>
<dbReference type="Pfam" id="PF01545">
    <property type="entry name" value="Cation_efflux"/>
    <property type="match status" value="1"/>
</dbReference>
<feature type="transmembrane region" description="Helical" evidence="7">
    <location>
        <begin position="12"/>
        <end position="32"/>
    </location>
</feature>
<keyword evidence="5 7" id="KW-1133">Transmembrane helix</keyword>
<organism evidence="9 10">
    <name type="scientific">Candidatus Falkowbacteria bacterium CG10_big_fil_rev_8_21_14_0_10_39_11</name>
    <dbReference type="NCBI Taxonomy" id="1974565"/>
    <lineage>
        <taxon>Bacteria</taxon>
        <taxon>Candidatus Falkowiibacteriota</taxon>
    </lineage>
</organism>
<comment type="similarity">
    <text evidence="2">Belongs to the cation diffusion facilitator (CDF) transporter (TC 2.A.4) family.</text>
</comment>
<gene>
    <name evidence="9" type="ORF">COT97_02795</name>
</gene>